<reference evidence="1" key="3">
    <citation type="submission" date="2020-02" db="EMBL/GenBank/DDBJ databases">
        <authorList>
            <person name="Matsumoto Y."/>
            <person name="Motooka D."/>
            <person name="Nakamura S."/>
        </authorList>
    </citation>
    <scope>NUCLEOTIDE SEQUENCE</scope>
    <source>
        <strain evidence="1">JCM 6377</strain>
    </source>
</reference>
<accession>A0A2A7MQJ5</accession>
<gene>
    <name evidence="2" type="ORF">CQY20_28125</name>
    <name evidence="1" type="ORF">MAGR_01690</name>
</gene>
<evidence type="ECO:0008006" key="5">
    <source>
        <dbReference type="Google" id="ProtNLM"/>
    </source>
</evidence>
<dbReference type="RefSeq" id="WP_097943731.1">
    <property type="nucleotide sequence ID" value="NZ_BLKS01000001.1"/>
</dbReference>
<comment type="caution">
    <text evidence="2">The sequence shown here is derived from an EMBL/GenBank/DDBJ whole genome shotgun (WGS) entry which is preliminary data.</text>
</comment>
<dbReference type="EMBL" id="PDCP01000085">
    <property type="protein sequence ID" value="PEG33944.1"/>
    <property type="molecule type" value="Genomic_DNA"/>
</dbReference>
<sequence length="117" mass="12496">MKLREALDSIVPDPAAAQVYGQPYETSDGVTVLPVARVRGRTKPDSADADLHLAAKPVGVFVIKNGEAKWVPAVDSTRITLMGELIGLVSATLATLAMVRRPPWPDLRGTISPARPK</sequence>
<reference evidence="2 3" key="1">
    <citation type="submission" date="2017-10" db="EMBL/GenBank/DDBJ databases">
        <title>The new phylogeny of genus Mycobacterium.</title>
        <authorList>
            <person name="Tortoli E."/>
            <person name="Trovato A."/>
            <person name="Cirillo D.M."/>
        </authorList>
    </citation>
    <scope>NUCLEOTIDE SEQUENCE [LARGE SCALE GENOMIC DNA]</scope>
    <source>
        <strain evidence="2 3">CCUG37673</strain>
    </source>
</reference>
<evidence type="ECO:0000313" key="1">
    <source>
        <dbReference type="EMBL" id="GFG48728.1"/>
    </source>
</evidence>
<dbReference type="EMBL" id="BLKS01000001">
    <property type="protein sequence ID" value="GFG48728.1"/>
    <property type="molecule type" value="Genomic_DNA"/>
</dbReference>
<dbReference type="Proteomes" id="UP000465302">
    <property type="component" value="Unassembled WGS sequence"/>
</dbReference>
<reference evidence="1 4" key="2">
    <citation type="journal article" date="2019" name="Emerg. Microbes Infect.">
        <title>Comprehensive subspecies identification of 175 nontuberculous mycobacteria species based on 7547 genomic profiles.</title>
        <authorList>
            <person name="Matsumoto Y."/>
            <person name="Kinjo T."/>
            <person name="Motooka D."/>
            <person name="Nabeya D."/>
            <person name="Jung N."/>
            <person name="Uechi K."/>
            <person name="Horii T."/>
            <person name="Iida T."/>
            <person name="Fujita J."/>
            <person name="Nakamura S."/>
        </authorList>
    </citation>
    <scope>NUCLEOTIDE SEQUENCE [LARGE SCALE GENOMIC DNA]</scope>
    <source>
        <strain evidence="1 4">JCM 6377</strain>
    </source>
</reference>
<dbReference type="OrthoDB" id="3830295at2"/>
<dbReference type="AlphaFoldDB" id="A0A2A7MQJ5"/>
<proteinExistence type="predicted"/>
<dbReference type="Proteomes" id="UP000220914">
    <property type="component" value="Unassembled WGS sequence"/>
</dbReference>
<evidence type="ECO:0000313" key="3">
    <source>
        <dbReference type="Proteomes" id="UP000220914"/>
    </source>
</evidence>
<protein>
    <recommendedName>
        <fullName evidence="5">Sporulation protein</fullName>
    </recommendedName>
</protein>
<evidence type="ECO:0000313" key="2">
    <source>
        <dbReference type="EMBL" id="PEG33944.1"/>
    </source>
</evidence>
<keyword evidence="3" id="KW-1185">Reference proteome</keyword>
<name>A0A2A7MQJ5_MYCAG</name>
<evidence type="ECO:0000313" key="4">
    <source>
        <dbReference type="Proteomes" id="UP000465302"/>
    </source>
</evidence>
<organism evidence="2 3">
    <name type="scientific">Mycolicibacterium agri</name>
    <name type="common">Mycobacterium agri</name>
    <dbReference type="NCBI Taxonomy" id="36811"/>
    <lineage>
        <taxon>Bacteria</taxon>
        <taxon>Bacillati</taxon>
        <taxon>Actinomycetota</taxon>
        <taxon>Actinomycetes</taxon>
        <taxon>Mycobacteriales</taxon>
        <taxon>Mycobacteriaceae</taxon>
        <taxon>Mycolicibacterium</taxon>
    </lineage>
</organism>